<reference evidence="6" key="1">
    <citation type="submission" date="2010-02" db="EMBL/GenBank/DDBJ databases">
        <title>Sequencing and annotation of the Blastocystis hominis genome.</title>
        <authorList>
            <person name="Wincker P."/>
        </authorList>
    </citation>
    <scope>NUCLEOTIDE SEQUENCE</scope>
    <source>
        <strain evidence="6">Singapore isolate B</strain>
    </source>
</reference>
<evidence type="ECO:0000256" key="2">
    <source>
        <dbReference type="ARBA" id="ARBA00022540"/>
    </source>
</evidence>
<accession>D8M106</accession>
<dbReference type="InParanoid" id="D8M106"/>
<dbReference type="GeneID" id="24923198"/>
<name>D8M106_BLAHO</name>
<dbReference type="InterPro" id="IPR027516">
    <property type="entry name" value="EIF3C"/>
</dbReference>
<evidence type="ECO:0000256" key="4">
    <source>
        <dbReference type="SAM" id="MobiDB-lite"/>
    </source>
</evidence>
<dbReference type="InterPro" id="IPR008905">
    <property type="entry name" value="EIF3C_N_dom"/>
</dbReference>
<dbReference type="GeneID" id="24923169"/>
<dbReference type="EMBL" id="FN668650">
    <property type="protein sequence ID" value="CBK22366.2"/>
    <property type="molecule type" value="Genomic_DNA"/>
</dbReference>
<keyword evidence="2" id="KW-0396">Initiation factor</keyword>
<dbReference type="AlphaFoldDB" id="D8M106"/>
<evidence type="ECO:0000259" key="5">
    <source>
        <dbReference type="Pfam" id="PF05470"/>
    </source>
</evidence>
<dbReference type="GO" id="GO:0005852">
    <property type="term" value="C:eukaryotic translation initiation factor 3 complex"/>
    <property type="evidence" value="ECO:0007669"/>
    <property type="project" value="InterPro"/>
</dbReference>
<protein>
    <recommendedName>
        <fullName evidence="5">Eukaryotic translation initiation factor 3 subunit C N-terminal domain-containing protein</fullName>
    </recommendedName>
</protein>
<gene>
    <name evidence="6" type="ORF">GSBLH_T00007045001</name>
    <name evidence="7" type="ORF">GSBLH_T00007074001</name>
</gene>
<organism evidence="6">
    <name type="scientific">Blastocystis hominis</name>
    <dbReference type="NCBI Taxonomy" id="12968"/>
    <lineage>
        <taxon>Eukaryota</taxon>
        <taxon>Sar</taxon>
        <taxon>Stramenopiles</taxon>
        <taxon>Bigyra</taxon>
        <taxon>Opalozoa</taxon>
        <taxon>Opalinata</taxon>
        <taxon>Blastocystidae</taxon>
        <taxon>Blastocystis</taxon>
    </lineage>
</organism>
<keyword evidence="1" id="KW-0963">Cytoplasm</keyword>
<dbReference type="Proteomes" id="UP000008312">
    <property type="component" value="Unassembled WGS sequence"/>
</dbReference>
<dbReference type="RefSeq" id="XP_012896414.1">
    <property type="nucleotide sequence ID" value="XM_013040960.1"/>
</dbReference>
<sequence length="197" mass="22932">MSNNQNRFWAGYDSEDDYSDYSSYSDSSEEVVQRKPMEKSKYVIESDSDSEEEKRIVKTPKEKYMDEMKEVTRNIKNHFRINDWVQLANDYDKLKSQVDDHGRVLSETGYPVMYIREFVKLDDAINNTSKADTKNFSKNVAMAFNRMKQTIKKELKNADFAQLVADFRANPIEESESEPEPSESESGSESDSVRIRV</sequence>
<dbReference type="RefSeq" id="XP_012895793.1">
    <property type="nucleotide sequence ID" value="XM_013040339.1"/>
</dbReference>
<feature type="domain" description="Eukaryotic translation initiation factor 3 subunit C N-terminal" evidence="5">
    <location>
        <begin position="45"/>
        <end position="190"/>
    </location>
</feature>
<dbReference type="Pfam" id="PF05470">
    <property type="entry name" value="eIF-3c_N"/>
    <property type="match status" value="1"/>
</dbReference>
<feature type="compositionally biased region" description="Acidic residues" evidence="4">
    <location>
        <begin position="173"/>
        <end position="188"/>
    </location>
</feature>
<dbReference type="OrthoDB" id="29647at2759"/>
<proteinExistence type="predicted"/>
<keyword evidence="3" id="KW-0648">Protein biosynthesis</keyword>
<evidence type="ECO:0000313" key="7">
    <source>
        <dbReference type="EMBL" id="CBK22366.2"/>
    </source>
</evidence>
<dbReference type="GO" id="GO:0031369">
    <property type="term" value="F:translation initiation factor binding"/>
    <property type="evidence" value="ECO:0007669"/>
    <property type="project" value="InterPro"/>
</dbReference>
<dbReference type="GO" id="GO:0003723">
    <property type="term" value="F:RNA binding"/>
    <property type="evidence" value="ECO:0007669"/>
    <property type="project" value="InterPro"/>
</dbReference>
<evidence type="ECO:0000256" key="3">
    <source>
        <dbReference type="ARBA" id="ARBA00022917"/>
    </source>
</evidence>
<keyword evidence="8" id="KW-1185">Reference proteome</keyword>
<dbReference type="PANTHER" id="PTHR13937:SF0">
    <property type="entry name" value="EUKARYOTIC TRANSLATION INITIATION FACTOR 3 SUBUNIT C-RELATED"/>
    <property type="match status" value="1"/>
</dbReference>
<dbReference type="GO" id="GO:0003743">
    <property type="term" value="F:translation initiation factor activity"/>
    <property type="evidence" value="ECO:0007669"/>
    <property type="project" value="UniProtKB-KW"/>
</dbReference>
<evidence type="ECO:0000313" key="8">
    <source>
        <dbReference type="Proteomes" id="UP000008312"/>
    </source>
</evidence>
<evidence type="ECO:0000313" key="6">
    <source>
        <dbReference type="EMBL" id="CBK21745.2"/>
    </source>
</evidence>
<feature type="region of interest" description="Disordered" evidence="4">
    <location>
        <begin position="1"/>
        <end position="55"/>
    </location>
</feature>
<dbReference type="EMBL" id="FN668644">
    <property type="protein sequence ID" value="CBK21745.2"/>
    <property type="molecule type" value="Genomic_DNA"/>
</dbReference>
<feature type="compositionally biased region" description="Basic and acidic residues" evidence="4">
    <location>
        <begin position="31"/>
        <end position="44"/>
    </location>
</feature>
<dbReference type="PANTHER" id="PTHR13937">
    <property type="entry name" value="EUKARYOTIC TRANSLATION INITATION FACTOR 3, SUBUNIT 8 EIF3S8 -RELATED"/>
    <property type="match status" value="1"/>
</dbReference>
<feature type="region of interest" description="Disordered" evidence="4">
    <location>
        <begin position="169"/>
        <end position="197"/>
    </location>
</feature>
<evidence type="ECO:0000256" key="1">
    <source>
        <dbReference type="ARBA" id="ARBA00022490"/>
    </source>
</evidence>